<dbReference type="RefSeq" id="XP_001794921.1">
    <property type="nucleotide sequence ID" value="XM_001794869.1"/>
</dbReference>
<keyword evidence="4 6" id="KW-1133">Transmembrane helix</keyword>
<dbReference type="InParanoid" id="Q0UUQ9"/>
<gene>
    <name evidence="7" type="ORF">SNOG_04505</name>
</gene>
<evidence type="ECO:0000256" key="2">
    <source>
        <dbReference type="ARBA" id="ARBA00007524"/>
    </source>
</evidence>
<feature type="transmembrane region" description="Helical" evidence="6">
    <location>
        <begin position="52"/>
        <end position="78"/>
    </location>
</feature>
<evidence type="ECO:0008006" key="9">
    <source>
        <dbReference type="Google" id="ProtNLM"/>
    </source>
</evidence>
<dbReference type="eggNOG" id="KOG3797">
    <property type="taxonomic scope" value="Eukaryota"/>
</dbReference>
<dbReference type="VEuPathDB" id="FungiDB:JI435_045050"/>
<dbReference type="STRING" id="321614.Q0UUQ9"/>
<dbReference type="Proteomes" id="UP000001055">
    <property type="component" value="Unassembled WGS sequence"/>
</dbReference>
<dbReference type="FunFam" id="1.20.1260.100:FF:000001">
    <property type="entry name" value="translocator protein 2"/>
    <property type="match status" value="1"/>
</dbReference>
<dbReference type="PANTHER" id="PTHR10057:SF0">
    <property type="entry name" value="TRANSLOCATOR PROTEIN"/>
    <property type="match status" value="1"/>
</dbReference>
<evidence type="ECO:0000256" key="6">
    <source>
        <dbReference type="SAM" id="Phobius"/>
    </source>
</evidence>
<reference evidence="8" key="1">
    <citation type="journal article" date="2007" name="Plant Cell">
        <title>Dothideomycete-plant interactions illuminated by genome sequencing and EST analysis of the wheat pathogen Stagonospora nodorum.</title>
        <authorList>
            <person name="Hane J.K."/>
            <person name="Lowe R.G."/>
            <person name="Solomon P.S."/>
            <person name="Tan K.C."/>
            <person name="Schoch C.L."/>
            <person name="Spatafora J.W."/>
            <person name="Crous P.W."/>
            <person name="Kodira C."/>
            <person name="Birren B.W."/>
            <person name="Galagan J.E."/>
            <person name="Torriani S.F."/>
            <person name="McDonald B.A."/>
            <person name="Oliver R.P."/>
        </authorList>
    </citation>
    <scope>NUCLEOTIDE SEQUENCE [LARGE SCALE GENOMIC DNA]</scope>
    <source>
        <strain evidence="8">SN15 / ATCC MYA-4574 / FGSC 10173</strain>
    </source>
</reference>
<dbReference type="KEGG" id="pno:SNOG_04505"/>
<organism evidence="7 8">
    <name type="scientific">Phaeosphaeria nodorum (strain SN15 / ATCC MYA-4574 / FGSC 10173)</name>
    <name type="common">Glume blotch fungus</name>
    <name type="synonym">Parastagonospora nodorum</name>
    <dbReference type="NCBI Taxonomy" id="321614"/>
    <lineage>
        <taxon>Eukaryota</taxon>
        <taxon>Fungi</taxon>
        <taxon>Dikarya</taxon>
        <taxon>Ascomycota</taxon>
        <taxon>Pezizomycotina</taxon>
        <taxon>Dothideomycetes</taxon>
        <taxon>Pleosporomycetidae</taxon>
        <taxon>Pleosporales</taxon>
        <taxon>Pleosporineae</taxon>
        <taxon>Phaeosphaeriaceae</taxon>
        <taxon>Parastagonospora</taxon>
    </lineage>
</organism>
<comment type="similarity">
    <text evidence="2">Belongs to the TspO/BZRP family.</text>
</comment>
<evidence type="ECO:0000256" key="5">
    <source>
        <dbReference type="ARBA" id="ARBA00023136"/>
    </source>
</evidence>
<keyword evidence="3 6" id="KW-0812">Transmembrane</keyword>
<sequence length="227" mass="24837">MRIFRYARGQLCIARHLVLVDDFFISSIRISSQASKHSILPTMTSYIPSLTLPSFLFANPAAAILLPVACGTAVGFSISPSNTQQQYRTLKQPPLHPPGYVFGPVWTALYATMGYTAYRAWTTGATSINPETVSLAKQGATLYSIQLALNLIWTPLYFSMGRPIAATVDILALGGTVGYLAYIWGQVDPVCGWLLAPYLGWLSFATYLCAGSGYLNNWDFTTSLKKD</sequence>
<protein>
    <recommendedName>
        <fullName evidence="9">Translocator protein</fullName>
    </recommendedName>
</protein>
<proteinExistence type="inferred from homology"/>
<dbReference type="HOGENOM" id="CLU_091805_0_0_1"/>
<feature type="transmembrane region" description="Helical" evidence="6">
    <location>
        <begin position="141"/>
        <end position="158"/>
    </location>
</feature>
<feature type="transmembrane region" description="Helical" evidence="6">
    <location>
        <begin position="196"/>
        <end position="216"/>
    </location>
</feature>
<dbReference type="PANTHER" id="PTHR10057">
    <property type="entry name" value="PERIPHERAL-TYPE BENZODIAZEPINE RECEPTOR"/>
    <property type="match status" value="1"/>
</dbReference>
<feature type="transmembrane region" description="Helical" evidence="6">
    <location>
        <begin position="99"/>
        <end position="121"/>
    </location>
</feature>
<evidence type="ECO:0000256" key="3">
    <source>
        <dbReference type="ARBA" id="ARBA00022692"/>
    </source>
</evidence>
<accession>Q0UUQ9</accession>
<dbReference type="AlphaFoldDB" id="Q0UUQ9"/>
<evidence type="ECO:0000313" key="7">
    <source>
        <dbReference type="EMBL" id="EAT88265.2"/>
    </source>
</evidence>
<dbReference type="GO" id="GO:0033013">
    <property type="term" value="P:tetrapyrrole metabolic process"/>
    <property type="evidence" value="ECO:0007669"/>
    <property type="project" value="UniProtKB-ARBA"/>
</dbReference>
<dbReference type="InterPro" id="IPR038330">
    <property type="entry name" value="TspO/MBR-related_sf"/>
</dbReference>
<evidence type="ECO:0000256" key="4">
    <source>
        <dbReference type="ARBA" id="ARBA00022989"/>
    </source>
</evidence>
<dbReference type="InterPro" id="IPR004307">
    <property type="entry name" value="TspO_MBR"/>
</dbReference>
<dbReference type="CDD" id="cd15904">
    <property type="entry name" value="TSPO_MBR"/>
    <property type="match status" value="1"/>
</dbReference>
<dbReference type="Gene3D" id="1.20.1260.100">
    <property type="entry name" value="TspO/MBR protein"/>
    <property type="match status" value="1"/>
</dbReference>
<dbReference type="GeneID" id="5971789"/>
<dbReference type="GO" id="GO:0005741">
    <property type="term" value="C:mitochondrial outer membrane"/>
    <property type="evidence" value="ECO:0000318"/>
    <property type="project" value="GO_Central"/>
</dbReference>
<feature type="transmembrane region" description="Helical" evidence="6">
    <location>
        <begin position="165"/>
        <end position="184"/>
    </location>
</feature>
<dbReference type="Pfam" id="PF03073">
    <property type="entry name" value="TspO_MBR"/>
    <property type="match status" value="1"/>
</dbReference>
<evidence type="ECO:0000313" key="8">
    <source>
        <dbReference type="Proteomes" id="UP000001055"/>
    </source>
</evidence>
<comment type="subcellular location">
    <subcellularLocation>
        <location evidence="1">Membrane</location>
        <topology evidence="1">Multi-pass membrane protein</topology>
    </subcellularLocation>
</comment>
<dbReference type="EMBL" id="CH445330">
    <property type="protein sequence ID" value="EAT88265.2"/>
    <property type="molecule type" value="Genomic_DNA"/>
</dbReference>
<name>Q0UUQ9_PHANO</name>
<keyword evidence="5 6" id="KW-0472">Membrane</keyword>
<evidence type="ECO:0000256" key="1">
    <source>
        <dbReference type="ARBA" id="ARBA00004141"/>
    </source>
</evidence>